<evidence type="ECO:0000313" key="10">
    <source>
        <dbReference type="Proteomes" id="UP000008021"/>
    </source>
</evidence>
<proteinExistence type="predicted"/>
<keyword evidence="3 6" id="KW-0175">Coiled coil</keyword>
<sequence>MRGEANGEEEEQPRRNHLREDAEEEEEEEGQRAQRAARPVSGQQQQRRRRRPTDVGGGAAMRSVGYVGKHRLSAAIARLDQELQSLQDELNELETMEPASAACQEVITSTEGKSDPLLPVTIGPENASWERWFQRCHAKHSDCDAQYIDGKDLGRKKITPASPPSPAISSTPSAEKIAYRASARSREQKRQRHRRRPPPLHPRRCLSIPAAAARLTGPAPQQLRRRLSPASLLPSRAAYPQRNPRHRAGRIDAYGRAVSASEVLAAHPNHVLSRQCSSQQGAVGRVHIVSPESKLERGEIYFLIPAASVPDAKRRTSTGGAAGRGHHVRSKSEGSAAVADWLGSPGSASPETTRMMRAQKQHHLQHRRRMSTGSHASPWQPHLSCITEDP</sequence>
<feature type="region of interest" description="Disordered" evidence="7">
    <location>
        <begin position="160"/>
        <end position="206"/>
    </location>
</feature>
<dbReference type="HOGENOM" id="CLU_708595_0_0_1"/>
<evidence type="ECO:0000256" key="1">
    <source>
        <dbReference type="ARBA" id="ARBA00004236"/>
    </source>
</evidence>
<dbReference type="InterPro" id="IPR045878">
    <property type="entry name" value="GG1/2"/>
</dbReference>
<feature type="region of interest" description="Disordered" evidence="7">
    <location>
        <begin position="312"/>
        <end position="390"/>
    </location>
</feature>
<dbReference type="EnsemblPlants" id="OMERI02G03770.1">
    <property type="protein sequence ID" value="OMERI02G03770.1"/>
    <property type="gene ID" value="OMERI02G03770"/>
</dbReference>
<evidence type="ECO:0000259" key="8">
    <source>
        <dbReference type="SMART" id="SM01224"/>
    </source>
</evidence>
<dbReference type="Gramene" id="OMERI02G03770.1">
    <property type="protein sequence ID" value="OMERI02G03770.1"/>
    <property type="gene ID" value="OMERI02G03770"/>
</dbReference>
<dbReference type="eggNOG" id="ENOG502S66K">
    <property type="taxonomic scope" value="Eukaryota"/>
</dbReference>
<dbReference type="InterPro" id="IPR025322">
    <property type="entry name" value="PADRE_dom"/>
</dbReference>
<keyword evidence="2" id="KW-1003">Cell membrane</keyword>
<evidence type="ECO:0000256" key="2">
    <source>
        <dbReference type="ARBA" id="ARBA00022475"/>
    </source>
</evidence>
<evidence type="ECO:0000313" key="9">
    <source>
        <dbReference type="EnsemblPlants" id="OMERI02G03770.1"/>
    </source>
</evidence>
<feature type="domain" description="G protein gamma" evidence="8">
    <location>
        <begin position="73"/>
        <end position="159"/>
    </location>
</feature>
<dbReference type="Proteomes" id="UP000008021">
    <property type="component" value="Chromosome 2"/>
</dbReference>
<keyword evidence="4" id="KW-0472">Membrane</keyword>
<feature type="compositionally biased region" description="Basic residues" evidence="7">
    <location>
        <begin position="357"/>
        <end position="370"/>
    </location>
</feature>
<dbReference type="GO" id="GO:0005886">
    <property type="term" value="C:plasma membrane"/>
    <property type="evidence" value="ECO:0007669"/>
    <property type="project" value="UniProtKB-SubCell"/>
</dbReference>
<feature type="region of interest" description="Disordered" evidence="7">
    <location>
        <begin position="1"/>
        <end position="65"/>
    </location>
</feature>
<dbReference type="InterPro" id="IPR015898">
    <property type="entry name" value="G-protein_gamma-like_dom"/>
</dbReference>
<feature type="coiled-coil region" evidence="6">
    <location>
        <begin position="69"/>
        <end position="96"/>
    </location>
</feature>
<evidence type="ECO:0000256" key="4">
    <source>
        <dbReference type="ARBA" id="ARBA00023136"/>
    </source>
</evidence>
<protein>
    <recommendedName>
        <fullName evidence="8">G protein gamma domain-containing protein</fullName>
    </recommendedName>
</protein>
<evidence type="ECO:0000256" key="7">
    <source>
        <dbReference type="SAM" id="MobiDB-lite"/>
    </source>
</evidence>
<evidence type="ECO:0000256" key="6">
    <source>
        <dbReference type="SAM" id="Coils"/>
    </source>
</evidence>
<organism evidence="9">
    <name type="scientific">Oryza meridionalis</name>
    <dbReference type="NCBI Taxonomy" id="40149"/>
    <lineage>
        <taxon>Eukaryota</taxon>
        <taxon>Viridiplantae</taxon>
        <taxon>Streptophyta</taxon>
        <taxon>Embryophyta</taxon>
        <taxon>Tracheophyta</taxon>
        <taxon>Spermatophyta</taxon>
        <taxon>Magnoliopsida</taxon>
        <taxon>Liliopsida</taxon>
        <taxon>Poales</taxon>
        <taxon>Poaceae</taxon>
        <taxon>BOP clade</taxon>
        <taxon>Oryzoideae</taxon>
        <taxon>Oryzeae</taxon>
        <taxon>Oryzinae</taxon>
        <taxon>Oryza</taxon>
    </lineage>
</organism>
<evidence type="ECO:0000256" key="3">
    <source>
        <dbReference type="ARBA" id="ARBA00023054"/>
    </source>
</evidence>
<keyword evidence="5" id="KW-0807">Transducer</keyword>
<dbReference type="SMART" id="SM01224">
    <property type="entry name" value="G_gamma"/>
    <property type="match status" value="1"/>
</dbReference>
<dbReference type="Pfam" id="PF14009">
    <property type="entry name" value="PADRE"/>
    <property type="match status" value="1"/>
</dbReference>
<dbReference type="PANTHER" id="PTHR35129:SF5">
    <property type="entry name" value="GUANINE NUCLEOTIDE-BINDING PROTEIN SUBUNIT GAMMA 2"/>
    <property type="match status" value="1"/>
</dbReference>
<dbReference type="Pfam" id="PF00631">
    <property type="entry name" value="G-gamma"/>
    <property type="match status" value="1"/>
</dbReference>
<evidence type="ECO:0000256" key="5">
    <source>
        <dbReference type="ARBA" id="ARBA00023224"/>
    </source>
</evidence>
<feature type="compositionally biased region" description="Basic residues" evidence="7">
    <location>
        <begin position="187"/>
        <end position="204"/>
    </location>
</feature>
<reference evidence="9" key="2">
    <citation type="submission" date="2018-05" db="EMBL/GenBank/DDBJ databases">
        <title>OmerRS3 (Oryza meridionalis Reference Sequence Version 3).</title>
        <authorList>
            <person name="Zhang J."/>
            <person name="Kudrna D."/>
            <person name="Lee S."/>
            <person name="Talag J."/>
            <person name="Welchert J."/>
            <person name="Wing R.A."/>
        </authorList>
    </citation>
    <scope>NUCLEOTIDE SEQUENCE [LARGE SCALE GENOMIC DNA]</scope>
    <source>
        <strain evidence="9">cv. OR44</strain>
    </source>
</reference>
<name>A0A0E0CFA2_9ORYZ</name>
<dbReference type="AlphaFoldDB" id="A0A0E0CFA2"/>
<keyword evidence="10" id="KW-1185">Reference proteome</keyword>
<feature type="compositionally biased region" description="Acidic residues" evidence="7">
    <location>
        <begin position="1"/>
        <end position="11"/>
    </location>
</feature>
<reference evidence="9" key="1">
    <citation type="submission" date="2015-04" db="UniProtKB">
        <authorList>
            <consortium name="EnsemblPlants"/>
        </authorList>
    </citation>
    <scope>IDENTIFICATION</scope>
</reference>
<comment type="subcellular location">
    <subcellularLocation>
        <location evidence="1">Cell membrane</location>
    </subcellularLocation>
</comment>
<dbReference type="STRING" id="40149.A0A0E0CFA2"/>
<dbReference type="PANTHER" id="PTHR35129">
    <property type="entry name" value="GUANINE NUCLEOTIDE-BINDING PROTEIN SUBUNIT GAMMA 1"/>
    <property type="match status" value="1"/>
</dbReference>
<dbReference type="GO" id="GO:0007186">
    <property type="term" value="P:G protein-coupled receptor signaling pathway"/>
    <property type="evidence" value="ECO:0007669"/>
    <property type="project" value="InterPro"/>
</dbReference>
<accession>A0A0E0CFA2</accession>